<gene>
    <name evidence="2" type="ORF">BDQ12DRAFT_651019</name>
</gene>
<name>A0A5C3M1V3_9AGAR</name>
<proteinExistence type="predicted"/>
<organism evidence="2 3">
    <name type="scientific">Crucibulum laeve</name>
    <dbReference type="NCBI Taxonomy" id="68775"/>
    <lineage>
        <taxon>Eukaryota</taxon>
        <taxon>Fungi</taxon>
        <taxon>Dikarya</taxon>
        <taxon>Basidiomycota</taxon>
        <taxon>Agaricomycotina</taxon>
        <taxon>Agaricomycetes</taxon>
        <taxon>Agaricomycetidae</taxon>
        <taxon>Agaricales</taxon>
        <taxon>Agaricineae</taxon>
        <taxon>Nidulariaceae</taxon>
        <taxon>Crucibulum</taxon>
    </lineage>
</organism>
<feature type="compositionally biased region" description="Acidic residues" evidence="1">
    <location>
        <begin position="29"/>
        <end position="38"/>
    </location>
</feature>
<accession>A0A5C3M1V3</accession>
<protein>
    <submittedName>
        <fullName evidence="2">Uncharacterized protein</fullName>
    </submittedName>
</protein>
<keyword evidence="3" id="KW-1185">Reference proteome</keyword>
<evidence type="ECO:0000313" key="3">
    <source>
        <dbReference type="Proteomes" id="UP000308652"/>
    </source>
</evidence>
<dbReference type="EMBL" id="ML213602">
    <property type="protein sequence ID" value="TFK38703.1"/>
    <property type="molecule type" value="Genomic_DNA"/>
</dbReference>
<dbReference type="AlphaFoldDB" id="A0A5C3M1V3"/>
<evidence type="ECO:0000256" key="1">
    <source>
        <dbReference type="SAM" id="MobiDB-lite"/>
    </source>
</evidence>
<feature type="region of interest" description="Disordered" evidence="1">
    <location>
        <begin position="1"/>
        <end position="38"/>
    </location>
</feature>
<dbReference type="Proteomes" id="UP000308652">
    <property type="component" value="Unassembled WGS sequence"/>
</dbReference>
<reference evidence="2 3" key="1">
    <citation type="journal article" date="2019" name="Nat. Ecol. Evol.">
        <title>Megaphylogeny resolves global patterns of mushroom evolution.</title>
        <authorList>
            <person name="Varga T."/>
            <person name="Krizsan K."/>
            <person name="Foldi C."/>
            <person name="Dima B."/>
            <person name="Sanchez-Garcia M."/>
            <person name="Sanchez-Ramirez S."/>
            <person name="Szollosi G.J."/>
            <person name="Szarkandi J.G."/>
            <person name="Papp V."/>
            <person name="Albert L."/>
            <person name="Andreopoulos W."/>
            <person name="Angelini C."/>
            <person name="Antonin V."/>
            <person name="Barry K.W."/>
            <person name="Bougher N.L."/>
            <person name="Buchanan P."/>
            <person name="Buyck B."/>
            <person name="Bense V."/>
            <person name="Catcheside P."/>
            <person name="Chovatia M."/>
            <person name="Cooper J."/>
            <person name="Damon W."/>
            <person name="Desjardin D."/>
            <person name="Finy P."/>
            <person name="Geml J."/>
            <person name="Haridas S."/>
            <person name="Hughes K."/>
            <person name="Justo A."/>
            <person name="Karasinski D."/>
            <person name="Kautmanova I."/>
            <person name="Kiss B."/>
            <person name="Kocsube S."/>
            <person name="Kotiranta H."/>
            <person name="LaButti K.M."/>
            <person name="Lechner B.E."/>
            <person name="Liimatainen K."/>
            <person name="Lipzen A."/>
            <person name="Lukacs Z."/>
            <person name="Mihaltcheva S."/>
            <person name="Morgado L.N."/>
            <person name="Niskanen T."/>
            <person name="Noordeloos M.E."/>
            <person name="Ohm R.A."/>
            <person name="Ortiz-Santana B."/>
            <person name="Ovrebo C."/>
            <person name="Racz N."/>
            <person name="Riley R."/>
            <person name="Savchenko A."/>
            <person name="Shiryaev A."/>
            <person name="Soop K."/>
            <person name="Spirin V."/>
            <person name="Szebenyi C."/>
            <person name="Tomsovsky M."/>
            <person name="Tulloss R.E."/>
            <person name="Uehling J."/>
            <person name="Grigoriev I.V."/>
            <person name="Vagvolgyi C."/>
            <person name="Papp T."/>
            <person name="Martin F.M."/>
            <person name="Miettinen O."/>
            <person name="Hibbett D.S."/>
            <person name="Nagy L.G."/>
        </authorList>
    </citation>
    <scope>NUCLEOTIDE SEQUENCE [LARGE SCALE GENOMIC DNA]</scope>
    <source>
        <strain evidence="2 3">CBS 166.37</strain>
    </source>
</reference>
<sequence>MHSTRRITRSSTHADRNASPSKLRAVSPEEVESWSDTESDGTLFEFDLCDLDEARPYTFQQGDRVWVKTTGGNWCSGKVNSQTTRKGPTREKEGLFYPVVFSKGNVRKYFAPLNGEIKPDTAEMRHLLKQGGWVEDGLL</sequence>
<evidence type="ECO:0000313" key="2">
    <source>
        <dbReference type="EMBL" id="TFK38703.1"/>
    </source>
</evidence>
<dbReference type="OrthoDB" id="3205170at2759"/>